<comment type="catalytic activity">
    <reaction evidence="1">
        <text>Random hydrolysis of (1-&gt;6)-alpha-D-mannosidic linkages in unbranched (1-&gt;6)-mannans.</text>
        <dbReference type="EC" id="3.2.1.101"/>
    </reaction>
</comment>
<feature type="non-terminal residue" evidence="13">
    <location>
        <position position="512"/>
    </location>
</feature>
<keyword evidence="8" id="KW-0325">Glycoprotein</keyword>
<proteinExistence type="inferred from homology"/>
<evidence type="ECO:0000313" key="14">
    <source>
        <dbReference type="Proteomes" id="UP000237438"/>
    </source>
</evidence>
<evidence type="ECO:0000256" key="3">
    <source>
        <dbReference type="ARBA" id="ARBA00009699"/>
    </source>
</evidence>
<sequence>MTSLFLPILTFLITCLAIGLEVTDEASIKNAASTVAYGMMGYYTGNISKTDSTIAVLPSPYYWWESGAMWGAMLDYQHNTGDSSYTQVIGQALSSQRGPKNDLMVPLHVKDEGNDDQAFWGFATMSAAEKNFPSPSPDLIWIDLTQNLWNTQVNRWDLSSCEGGLRWQIFDFNRGFNYKNVVSNAAFFQLSARLARFTGNQTYTDWANKSYNWMVQLGLVDPNYRVFDGLDSNNCHRIDHKEWTYNNAIIMYGAAVMLNHTNASPIWVERVQGFLHAATSFFGPPEVLPKVMFEPVCEPQNSCNIDQQSFKAYLSRFLWASTLMVPSIAQEVTSLLIPSAQAAAKSCSGGSNGMTCGEKWYVGGFDGSYGVGQCMAALEIIQGLLVKKSTAPLRASDISRLPSLATIIHSKTDGISSVKENTETPSAPLPAPRNSSPKEHQVQDKPSSSQKIASTVTSISSMGAPLKSASISKADKISRLENSSFSAIFASVSKLYTLIYPFALAIIVLASI</sequence>
<keyword evidence="9" id="KW-0326">Glycosidase</keyword>
<evidence type="ECO:0000256" key="7">
    <source>
        <dbReference type="ARBA" id="ARBA00023136"/>
    </source>
</evidence>
<feature type="chain" id="PRO_5015534051" description="mannan endo-1,6-alpha-mannosidase" evidence="12">
    <location>
        <begin position="20"/>
        <end position="512"/>
    </location>
</feature>
<keyword evidence="7 11" id="KW-0472">Membrane</keyword>
<feature type="compositionally biased region" description="Polar residues" evidence="10">
    <location>
        <begin position="415"/>
        <end position="425"/>
    </location>
</feature>
<evidence type="ECO:0000256" key="8">
    <source>
        <dbReference type="ARBA" id="ARBA00023180"/>
    </source>
</evidence>
<keyword evidence="11" id="KW-0812">Transmembrane</keyword>
<dbReference type="GO" id="GO:0009272">
    <property type="term" value="P:fungal-type cell wall biogenesis"/>
    <property type="evidence" value="ECO:0007669"/>
    <property type="project" value="TreeGrafter"/>
</dbReference>
<feature type="signal peptide" evidence="12">
    <location>
        <begin position="1"/>
        <end position="19"/>
    </location>
</feature>
<evidence type="ECO:0000256" key="6">
    <source>
        <dbReference type="ARBA" id="ARBA00022801"/>
    </source>
</evidence>
<evidence type="ECO:0000256" key="4">
    <source>
        <dbReference type="ARBA" id="ARBA00012350"/>
    </source>
</evidence>
<protein>
    <recommendedName>
        <fullName evidence="4">mannan endo-1,6-alpha-mannosidase</fullName>
        <ecNumber evidence="4">3.2.1.101</ecNumber>
    </recommendedName>
</protein>
<keyword evidence="6" id="KW-0378">Hydrolase</keyword>
<reference evidence="13 14" key="1">
    <citation type="submission" date="2017-10" db="EMBL/GenBank/DDBJ databases">
        <title>Development of genomic resources for the powdery mildew, Erysiphe pulchra.</title>
        <authorList>
            <person name="Wadl P.A."/>
            <person name="Mack B.M."/>
            <person name="Moore G."/>
            <person name="Beltz S.B."/>
        </authorList>
    </citation>
    <scope>NUCLEOTIDE SEQUENCE [LARGE SCALE GENOMIC DNA]</scope>
    <source>
        <strain evidence="13">Cflorida</strain>
    </source>
</reference>
<evidence type="ECO:0000256" key="10">
    <source>
        <dbReference type="SAM" id="MobiDB-lite"/>
    </source>
</evidence>
<dbReference type="EMBL" id="PEDP01000373">
    <property type="protein sequence ID" value="POS86236.1"/>
    <property type="molecule type" value="Genomic_DNA"/>
</dbReference>
<keyword evidence="14" id="KW-1185">Reference proteome</keyword>
<comment type="similarity">
    <text evidence="3">Belongs to the glycosyl hydrolase 76 family.</text>
</comment>
<dbReference type="AlphaFoldDB" id="A0A2S4PW19"/>
<accession>A0A2S4PW19</accession>
<evidence type="ECO:0000256" key="1">
    <source>
        <dbReference type="ARBA" id="ARBA00001452"/>
    </source>
</evidence>
<dbReference type="PANTHER" id="PTHR12145">
    <property type="entry name" value="MANNAN ENDO-1,6-ALPHA-MANNOSIDASE DCW1"/>
    <property type="match status" value="1"/>
</dbReference>
<keyword evidence="5 12" id="KW-0732">Signal</keyword>
<feature type="transmembrane region" description="Helical" evidence="11">
    <location>
        <begin position="485"/>
        <end position="510"/>
    </location>
</feature>
<dbReference type="InterPro" id="IPR014480">
    <property type="entry name" value="Mannan-1_6-alpha_mannosidase"/>
</dbReference>
<dbReference type="Gene3D" id="1.50.10.20">
    <property type="match status" value="1"/>
</dbReference>
<dbReference type="GO" id="GO:0012505">
    <property type="term" value="C:endomembrane system"/>
    <property type="evidence" value="ECO:0007669"/>
    <property type="project" value="UniProtKB-SubCell"/>
</dbReference>
<evidence type="ECO:0000313" key="13">
    <source>
        <dbReference type="EMBL" id="POS86236.1"/>
    </source>
</evidence>
<dbReference type="Pfam" id="PF03663">
    <property type="entry name" value="Glyco_hydro_76"/>
    <property type="match status" value="1"/>
</dbReference>
<name>A0A2S4PW19_9PEZI</name>
<feature type="region of interest" description="Disordered" evidence="10">
    <location>
        <begin position="415"/>
        <end position="450"/>
    </location>
</feature>
<evidence type="ECO:0000256" key="9">
    <source>
        <dbReference type="ARBA" id="ARBA00023295"/>
    </source>
</evidence>
<gene>
    <name evidence="13" type="ORF">EPUL_003536</name>
</gene>
<evidence type="ECO:0000256" key="2">
    <source>
        <dbReference type="ARBA" id="ARBA00004308"/>
    </source>
</evidence>
<dbReference type="STRING" id="225359.A0A2S4PW19"/>
<dbReference type="EC" id="3.2.1.101" evidence="4"/>
<dbReference type="PANTHER" id="PTHR12145:SF38">
    <property type="entry name" value="MANNAN ENDO-1,6-ALPHA-MANNOSIDASE"/>
    <property type="match status" value="1"/>
</dbReference>
<dbReference type="FunFam" id="1.50.10.20:FF:000006">
    <property type="entry name" value="Mannan endo-1,6-alpha-mannosidase"/>
    <property type="match status" value="1"/>
</dbReference>
<organism evidence="13 14">
    <name type="scientific">Erysiphe pulchra</name>
    <dbReference type="NCBI Taxonomy" id="225359"/>
    <lineage>
        <taxon>Eukaryota</taxon>
        <taxon>Fungi</taxon>
        <taxon>Dikarya</taxon>
        <taxon>Ascomycota</taxon>
        <taxon>Pezizomycotina</taxon>
        <taxon>Leotiomycetes</taxon>
        <taxon>Erysiphales</taxon>
        <taxon>Erysiphaceae</taxon>
        <taxon>Erysiphe</taxon>
    </lineage>
</organism>
<comment type="subcellular location">
    <subcellularLocation>
        <location evidence="2">Endomembrane system</location>
    </subcellularLocation>
</comment>
<evidence type="ECO:0000256" key="5">
    <source>
        <dbReference type="ARBA" id="ARBA00022729"/>
    </source>
</evidence>
<comment type="caution">
    <text evidence="13">The sequence shown here is derived from an EMBL/GenBank/DDBJ whole genome shotgun (WGS) entry which is preliminary data.</text>
</comment>
<evidence type="ECO:0000256" key="12">
    <source>
        <dbReference type="SAM" id="SignalP"/>
    </source>
</evidence>
<dbReference type="Proteomes" id="UP000237438">
    <property type="component" value="Unassembled WGS sequence"/>
</dbReference>
<dbReference type="GO" id="GO:0016052">
    <property type="term" value="P:carbohydrate catabolic process"/>
    <property type="evidence" value="ECO:0007669"/>
    <property type="project" value="InterPro"/>
</dbReference>
<keyword evidence="11" id="KW-1133">Transmembrane helix</keyword>
<dbReference type="GO" id="GO:0008496">
    <property type="term" value="F:mannan endo-1,6-alpha-mannosidase activity"/>
    <property type="evidence" value="ECO:0007669"/>
    <property type="project" value="UniProtKB-EC"/>
</dbReference>
<dbReference type="SUPFAM" id="SSF48208">
    <property type="entry name" value="Six-hairpin glycosidases"/>
    <property type="match status" value="1"/>
</dbReference>
<dbReference type="OrthoDB" id="4187847at2759"/>
<evidence type="ECO:0000256" key="11">
    <source>
        <dbReference type="SAM" id="Phobius"/>
    </source>
</evidence>
<dbReference type="InterPro" id="IPR005198">
    <property type="entry name" value="Glyco_hydro_76"/>
</dbReference>
<dbReference type="InterPro" id="IPR008928">
    <property type="entry name" value="6-hairpin_glycosidase_sf"/>
</dbReference>